<protein>
    <recommendedName>
        <fullName evidence="4">Replication-relaxation</fullName>
    </recommendedName>
</protein>
<comment type="caution">
    <text evidence="2">The sequence shown here is derived from an EMBL/GenBank/DDBJ whole genome shotgun (WGS) entry which is preliminary data.</text>
</comment>
<reference evidence="2 3" key="1">
    <citation type="submission" date="2018-08" db="EMBL/GenBank/DDBJ databases">
        <title>Actinomadura spongicola sp. nov., isolated from marine sponge Leucetta chagosensis.</title>
        <authorList>
            <person name="Li L."/>
            <person name="Lin H.W."/>
        </authorList>
    </citation>
    <scope>NUCLEOTIDE SEQUENCE [LARGE SCALE GENOMIC DNA]</scope>
    <source>
        <strain evidence="2 3">LHW52907</strain>
    </source>
</reference>
<evidence type="ECO:0000256" key="1">
    <source>
        <dbReference type="SAM" id="MobiDB-lite"/>
    </source>
</evidence>
<evidence type="ECO:0008006" key="4">
    <source>
        <dbReference type="Google" id="ProtNLM"/>
    </source>
</evidence>
<sequence>MTGYAIPYPLPFGLRFRIRIRLRSREVYPGLSAQVGASKEPNRMPKFPPEIRPSSLRSSGQPSQPPTPPNSAGPPRPPSRVKTRTNWLDNRLTNRDREIIATLYRLNSATIGQIHRLHFDGLTLRSCQYVMRRLLDWHAVSATERRMGGVLSGSGQTVYSLDPSAHRLMRLAEGRKGPQELADIKPGRWSHRHALVISELYVQCVEAVRKGRLQLADFIAEPACWQDDGNGGYLRPDAYIKVAVPDTNRRQHWWIEVDLGTESTPTVRAKFDKYMDFIGRNVAGPDGTIPRILVTVEDDNRCAALRRIVSRMGDQAAQFIYVSRFDLATFALAAFANSTTSHGEGENRDQ</sequence>
<name>A0A372G8Q8_9ACTN</name>
<dbReference type="AlphaFoldDB" id="A0A372G8Q8"/>
<dbReference type="Pfam" id="PF13814">
    <property type="entry name" value="Replic_Relax"/>
    <property type="match status" value="1"/>
</dbReference>
<dbReference type="EMBL" id="QVNQ01000011">
    <property type="protein sequence ID" value="RFS81765.1"/>
    <property type="molecule type" value="Genomic_DNA"/>
</dbReference>
<dbReference type="Proteomes" id="UP000262882">
    <property type="component" value="Unassembled WGS sequence"/>
</dbReference>
<accession>A0A372G8Q8</accession>
<proteinExistence type="predicted"/>
<evidence type="ECO:0000313" key="2">
    <source>
        <dbReference type="EMBL" id="RFS81765.1"/>
    </source>
</evidence>
<keyword evidence="3" id="KW-1185">Reference proteome</keyword>
<dbReference type="InterPro" id="IPR025855">
    <property type="entry name" value="Replic_Relax"/>
</dbReference>
<dbReference type="RefSeq" id="WP_117403533.1">
    <property type="nucleotide sequence ID" value="NZ_QVNQ01000011.1"/>
</dbReference>
<feature type="region of interest" description="Disordered" evidence="1">
    <location>
        <begin position="33"/>
        <end position="87"/>
    </location>
</feature>
<evidence type="ECO:0000313" key="3">
    <source>
        <dbReference type="Proteomes" id="UP000262882"/>
    </source>
</evidence>
<organism evidence="2 3">
    <name type="scientific">Actinomadura spongiicola</name>
    <dbReference type="NCBI Taxonomy" id="2303421"/>
    <lineage>
        <taxon>Bacteria</taxon>
        <taxon>Bacillati</taxon>
        <taxon>Actinomycetota</taxon>
        <taxon>Actinomycetes</taxon>
        <taxon>Streptosporangiales</taxon>
        <taxon>Thermomonosporaceae</taxon>
        <taxon>Actinomadura</taxon>
    </lineage>
</organism>
<dbReference type="OrthoDB" id="4146863at2"/>
<feature type="compositionally biased region" description="Pro residues" evidence="1">
    <location>
        <begin position="63"/>
        <end position="78"/>
    </location>
</feature>
<gene>
    <name evidence="2" type="ORF">D0T12_28980</name>
</gene>